<accession>A0A1I2BET0</accession>
<reference evidence="2 3" key="1">
    <citation type="submission" date="2016-10" db="EMBL/GenBank/DDBJ databases">
        <authorList>
            <person name="de Groot N.N."/>
        </authorList>
    </citation>
    <scope>NUCLEOTIDE SEQUENCE [LARGE SCALE GENOMIC DNA]</scope>
    <source>
        <strain evidence="2 3">CGMCC 1.9156</strain>
    </source>
</reference>
<keyword evidence="3" id="KW-1185">Reference proteome</keyword>
<keyword evidence="1" id="KW-0812">Transmembrane</keyword>
<dbReference type="RefSeq" id="WP_093918141.1">
    <property type="nucleotide sequence ID" value="NZ_FONW01000001.1"/>
</dbReference>
<evidence type="ECO:0008006" key="4">
    <source>
        <dbReference type="Google" id="ProtNLM"/>
    </source>
</evidence>
<feature type="transmembrane region" description="Helical" evidence="1">
    <location>
        <begin position="157"/>
        <end position="177"/>
    </location>
</feature>
<proteinExistence type="predicted"/>
<feature type="transmembrane region" description="Helical" evidence="1">
    <location>
        <begin position="45"/>
        <end position="67"/>
    </location>
</feature>
<dbReference type="STRING" id="655355.SAMN05216283_101397"/>
<dbReference type="EMBL" id="FONW01000001">
    <property type="protein sequence ID" value="SFE54655.1"/>
    <property type="molecule type" value="Genomic_DNA"/>
</dbReference>
<gene>
    <name evidence="2" type="ORF">SAMN05216283_101397</name>
</gene>
<protein>
    <recommendedName>
        <fullName evidence="4">PAP2 superfamily protein</fullName>
    </recommendedName>
</protein>
<dbReference type="AlphaFoldDB" id="A0A1I2BET0"/>
<sequence length="203" mass="22910">MNFKHFIARFFSIVFHPLLIPSLGFLLLMNSGFYFSMMNPTAKKVLFLIVFLSTFLLPLLSLGLLSFNKRFDSSMEKSTDRVIPLLFTAVYYYLGYFYLGKIQIYPIYRIFLLSTILIIILLLLISMKWKISNHMAGIGGLIGAVLALSFRLGINSSALLGALIIVAGLLGSSRLLLQKHNPLQIYAGFFAGFTINYLVIIYL</sequence>
<dbReference type="Proteomes" id="UP000198964">
    <property type="component" value="Unassembled WGS sequence"/>
</dbReference>
<name>A0A1I2BET0_9BACT</name>
<organism evidence="2 3">
    <name type="scientific">Sunxiuqinia elliptica</name>
    <dbReference type="NCBI Taxonomy" id="655355"/>
    <lineage>
        <taxon>Bacteria</taxon>
        <taxon>Pseudomonadati</taxon>
        <taxon>Bacteroidota</taxon>
        <taxon>Bacteroidia</taxon>
        <taxon>Marinilabiliales</taxon>
        <taxon>Prolixibacteraceae</taxon>
        <taxon>Sunxiuqinia</taxon>
    </lineage>
</organism>
<evidence type="ECO:0000256" key="1">
    <source>
        <dbReference type="SAM" id="Phobius"/>
    </source>
</evidence>
<evidence type="ECO:0000313" key="2">
    <source>
        <dbReference type="EMBL" id="SFE54655.1"/>
    </source>
</evidence>
<evidence type="ECO:0000313" key="3">
    <source>
        <dbReference type="Proteomes" id="UP000198964"/>
    </source>
</evidence>
<keyword evidence="1" id="KW-0472">Membrane</keyword>
<feature type="transmembrane region" description="Helical" evidence="1">
    <location>
        <begin position="183"/>
        <end position="202"/>
    </location>
</feature>
<feature type="transmembrane region" description="Helical" evidence="1">
    <location>
        <begin position="82"/>
        <end position="99"/>
    </location>
</feature>
<feature type="transmembrane region" description="Helical" evidence="1">
    <location>
        <begin position="131"/>
        <end position="150"/>
    </location>
</feature>
<feature type="transmembrane region" description="Helical" evidence="1">
    <location>
        <begin position="106"/>
        <end position="125"/>
    </location>
</feature>
<keyword evidence="1" id="KW-1133">Transmembrane helix</keyword>
<feature type="transmembrane region" description="Helical" evidence="1">
    <location>
        <begin position="6"/>
        <end position="33"/>
    </location>
</feature>